<dbReference type="AlphaFoldDB" id="A0A1M6BVC5"/>
<accession>A0A1M6BVC5</accession>
<reference evidence="1 2" key="1">
    <citation type="submission" date="2016-11" db="EMBL/GenBank/DDBJ databases">
        <authorList>
            <person name="Jaros S."/>
            <person name="Januszkiewicz K."/>
            <person name="Wedrychowicz H."/>
        </authorList>
    </citation>
    <scope>NUCLEOTIDE SEQUENCE [LARGE SCALE GENOMIC DNA]</scope>
    <source>
        <strain evidence="1 2">DSM 18772</strain>
    </source>
</reference>
<gene>
    <name evidence="1" type="ORF">SAMN02745181_0319</name>
</gene>
<dbReference type="InParanoid" id="A0A1M6BVC5"/>
<evidence type="ECO:0000313" key="2">
    <source>
        <dbReference type="Proteomes" id="UP000184510"/>
    </source>
</evidence>
<dbReference type="Proteomes" id="UP000184510">
    <property type="component" value="Unassembled WGS sequence"/>
</dbReference>
<organism evidence="1 2">
    <name type="scientific">Rubritalea squalenifaciens DSM 18772</name>
    <dbReference type="NCBI Taxonomy" id="1123071"/>
    <lineage>
        <taxon>Bacteria</taxon>
        <taxon>Pseudomonadati</taxon>
        <taxon>Verrucomicrobiota</taxon>
        <taxon>Verrucomicrobiia</taxon>
        <taxon>Verrucomicrobiales</taxon>
        <taxon>Rubritaleaceae</taxon>
        <taxon>Rubritalea</taxon>
    </lineage>
</organism>
<dbReference type="EMBL" id="FQYR01000002">
    <property type="protein sequence ID" value="SHI52699.1"/>
    <property type="molecule type" value="Genomic_DNA"/>
</dbReference>
<proteinExistence type="predicted"/>
<keyword evidence="2" id="KW-1185">Reference proteome</keyword>
<evidence type="ECO:0000313" key="1">
    <source>
        <dbReference type="EMBL" id="SHI52699.1"/>
    </source>
</evidence>
<dbReference type="RefSeq" id="WP_143157751.1">
    <property type="nucleotide sequence ID" value="NZ_FQYR01000002.1"/>
</dbReference>
<sequence>MKYRWIIILALLILSITGLGVISYAYMEPQSPSGLKYLKFKYDPSEPDLESISKQLFLTNGGHIPPTFDDFLFERLNHATMDSEEYKNILGFYATQSRYSRAGRNIYAKGESYLPSIITYGKQALTEERQTGFLFLAYGIAKKKELYKPSLYGDQSPLEYLQYIEKGRLDEVYISSP</sequence>
<protein>
    <submittedName>
        <fullName evidence="1">Uncharacterized protein</fullName>
    </submittedName>
</protein>
<dbReference type="STRING" id="1123071.SAMN02745181_0319"/>
<name>A0A1M6BVC5_9BACT</name>